<dbReference type="AlphaFoldDB" id="A0A5C6FMD6"/>
<dbReference type="OrthoDB" id="284164at2"/>
<evidence type="ECO:0008006" key="4">
    <source>
        <dbReference type="Google" id="ProtNLM"/>
    </source>
</evidence>
<organism evidence="2 3">
    <name type="scientific">Crateriforma conspicua</name>
    <dbReference type="NCBI Taxonomy" id="2527996"/>
    <lineage>
        <taxon>Bacteria</taxon>
        <taxon>Pseudomonadati</taxon>
        <taxon>Planctomycetota</taxon>
        <taxon>Planctomycetia</taxon>
        <taxon>Planctomycetales</taxon>
        <taxon>Planctomycetaceae</taxon>
        <taxon>Crateriforma</taxon>
    </lineage>
</organism>
<keyword evidence="1" id="KW-0472">Membrane</keyword>
<evidence type="ECO:0000313" key="3">
    <source>
        <dbReference type="Proteomes" id="UP000316476"/>
    </source>
</evidence>
<accession>A0A5C6FMD6</accession>
<name>A0A5C6FMD6_9PLAN</name>
<feature type="transmembrane region" description="Helical" evidence="1">
    <location>
        <begin position="34"/>
        <end position="56"/>
    </location>
</feature>
<dbReference type="Proteomes" id="UP000316476">
    <property type="component" value="Unassembled WGS sequence"/>
</dbReference>
<protein>
    <recommendedName>
        <fullName evidence="4">DUF1449 family protein</fullName>
    </recommendedName>
</protein>
<proteinExistence type="predicted"/>
<sequence>MPTIPDRPFIPAVFRISMSESIIQFLERLFVGPVWPASVMVGVMLIYAVVVALGLLDFDFGLGADIDPDGMEMDAGDIDLGDADASMETEIPAADGAWQSAADGGTVSSLGAMTVRWLNLGKIPLVIWCSVFTSLFWAVSYAMWYSYDQDHFAPALIPTLLLTTRNVVMATLATKVLTDRLGFLSRRGPTYEAARLIGKTCRVSTSEVSPTFGQGEFTTDAAPLLLNIRTTEGTVPRDGIVRIIDFDSDRRIYTVTAADANAAQD</sequence>
<evidence type="ECO:0000256" key="1">
    <source>
        <dbReference type="SAM" id="Phobius"/>
    </source>
</evidence>
<feature type="transmembrane region" description="Helical" evidence="1">
    <location>
        <begin position="156"/>
        <end position="177"/>
    </location>
</feature>
<dbReference type="RefSeq" id="WP_146415852.1">
    <property type="nucleotide sequence ID" value="NZ_SJPZ01000002.1"/>
</dbReference>
<reference evidence="2 3" key="1">
    <citation type="submission" date="2019-02" db="EMBL/GenBank/DDBJ databases">
        <title>Deep-cultivation of Planctomycetes and their phenomic and genomic characterization uncovers novel biology.</title>
        <authorList>
            <person name="Wiegand S."/>
            <person name="Jogler M."/>
            <person name="Boedeker C."/>
            <person name="Pinto D."/>
            <person name="Vollmers J."/>
            <person name="Rivas-Marin E."/>
            <person name="Kohn T."/>
            <person name="Peeters S.H."/>
            <person name="Heuer A."/>
            <person name="Rast P."/>
            <person name="Oberbeckmann S."/>
            <person name="Bunk B."/>
            <person name="Jeske O."/>
            <person name="Meyerdierks A."/>
            <person name="Storesund J.E."/>
            <person name="Kallscheuer N."/>
            <person name="Luecker S."/>
            <person name="Lage O.M."/>
            <person name="Pohl T."/>
            <person name="Merkel B.J."/>
            <person name="Hornburger P."/>
            <person name="Mueller R.-W."/>
            <person name="Bruemmer F."/>
            <person name="Labrenz M."/>
            <person name="Spormann A.M."/>
            <person name="Op Den Camp H."/>
            <person name="Overmann J."/>
            <person name="Amann R."/>
            <person name="Jetten M.S.M."/>
            <person name="Mascher T."/>
            <person name="Medema M.H."/>
            <person name="Devos D.P."/>
            <person name="Kaster A.-K."/>
            <person name="Ovreas L."/>
            <person name="Rohde M."/>
            <person name="Galperin M.Y."/>
            <person name="Jogler C."/>
        </authorList>
    </citation>
    <scope>NUCLEOTIDE SEQUENCE [LARGE SCALE GENOMIC DNA]</scope>
    <source>
        <strain evidence="2 3">V7</strain>
    </source>
</reference>
<feature type="transmembrane region" description="Helical" evidence="1">
    <location>
        <begin position="123"/>
        <end position="144"/>
    </location>
</feature>
<keyword evidence="1" id="KW-0812">Transmembrane</keyword>
<comment type="caution">
    <text evidence="2">The sequence shown here is derived from an EMBL/GenBank/DDBJ whole genome shotgun (WGS) entry which is preliminary data.</text>
</comment>
<evidence type="ECO:0000313" key="2">
    <source>
        <dbReference type="EMBL" id="TWU63197.1"/>
    </source>
</evidence>
<dbReference type="EMBL" id="SJPZ01000002">
    <property type="protein sequence ID" value="TWU63197.1"/>
    <property type="molecule type" value="Genomic_DNA"/>
</dbReference>
<keyword evidence="1" id="KW-1133">Transmembrane helix</keyword>
<gene>
    <name evidence="2" type="ORF">V7x_49370</name>
</gene>